<dbReference type="Gene3D" id="3.90.550.10">
    <property type="entry name" value="Spore Coat Polysaccharide Biosynthesis Protein SpsA, Chain A"/>
    <property type="match status" value="1"/>
</dbReference>
<dbReference type="SUPFAM" id="SSF53448">
    <property type="entry name" value="Nucleotide-diphospho-sugar transferases"/>
    <property type="match status" value="1"/>
</dbReference>
<keyword evidence="1 4" id="KW-0328">Glycosyltransferase</keyword>
<dbReference type="PANTHER" id="PTHR22916:SF51">
    <property type="entry name" value="GLYCOSYLTRANSFERASE EPSH-RELATED"/>
    <property type="match status" value="1"/>
</dbReference>
<dbReference type="InterPro" id="IPR001173">
    <property type="entry name" value="Glyco_trans_2-like"/>
</dbReference>
<dbReference type="InterPro" id="IPR029044">
    <property type="entry name" value="Nucleotide-diphossugar_trans"/>
</dbReference>
<evidence type="ECO:0000313" key="4">
    <source>
        <dbReference type="EMBL" id="QTV04564.1"/>
    </source>
</evidence>
<name>A0ABX7X9K1_9FLAO</name>
<evidence type="ECO:0000259" key="3">
    <source>
        <dbReference type="Pfam" id="PF00535"/>
    </source>
</evidence>
<dbReference type="EC" id="2.4.-.-" evidence="4"/>
<dbReference type="Proteomes" id="UP000672011">
    <property type="component" value="Chromosome"/>
</dbReference>
<dbReference type="EMBL" id="CP072842">
    <property type="protein sequence ID" value="QTV04564.1"/>
    <property type="molecule type" value="Genomic_DNA"/>
</dbReference>
<dbReference type="CDD" id="cd00761">
    <property type="entry name" value="Glyco_tranf_GTA_type"/>
    <property type="match status" value="1"/>
</dbReference>
<keyword evidence="5" id="KW-1185">Reference proteome</keyword>
<keyword evidence="2 4" id="KW-0808">Transferase</keyword>
<dbReference type="PANTHER" id="PTHR22916">
    <property type="entry name" value="GLYCOSYLTRANSFERASE"/>
    <property type="match status" value="1"/>
</dbReference>
<evidence type="ECO:0000313" key="5">
    <source>
        <dbReference type="Proteomes" id="UP000672011"/>
    </source>
</evidence>
<protein>
    <submittedName>
        <fullName evidence="4">Glycosyltransferase</fullName>
        <ecNumber evidence="4">2.4.-.-</ecNumber>
    </submittedName>
</protein>
<feature type="domain" description="Glycosyltransferase 2-like" evidence="3">
    <location>
        <begin position="11"/>
        <end position="135"/>
    </location>
</feature>
<evidence type="ECO:0000256" key="1">
    <source>
        <dbReference type="ARBA" id="ARBA00022676"/>
    </source>
</evidence>
<proteinExistence type="predicted"/>
<reference evidence="5" key="2">
    <citation type="submission" date="2021-04" db="EMBL/GenBank/DDBJ databases">
        <title>Taxonomy of Flavobacteriaceae bacterium ZY171143.</title>
        <authorList>
            <person name="Li F."/>
        </authorList>
    </citation>
    <scope>NUCLEOTIDE SEQUENCE [LARGE SCALE GENOMIC DNA]</scope>
    <source>
        <strain evidence="5">ZY171143</strain>
    </source>
</reference>
<reference evidence="4 5" key="1">
    <citation type="journal article" date="2021" name="Int. J. Syst. Evol. Microbiol.">
        <title>Faecalibacter bovis sp. nov., isolated from cow faeces.</title>
        <authorList>
            <person name="Li F."/>
            <person name="Zhao W."/>
            <person name="Hong Q."/>
            <person name="Shao Q."/>
            <person name="Song J."/>
            <person name="Yang S."/>
        </authorList>
    </citation>
    <scope>NUCLEOTIDE SEQUENCE [LARGE SCALE GENOMIC DNA]</scope>
    <source>
        <strain evidence="4 5">ZY171143</strain>
    </source>
</reference>
<organism evidence="4 5">
    <name type="scientific">Faecalibacter bovis</name>
    <dbReference type="NCBI Taxonomy" id="2898187"/>
    <lineage>
        <taxon>Bacteria</taxon>
        <taxon>Pseudomonadati</taxon>
        <taxon>Bacteroidota</taxon>
        <taxon>Flavobacteriia</taxon>
        <taxon>Flavobacteriales</taxon>
        <taxon>Weeksellaceae</taxon>
        <taxon>Faecalibacter</taxon>
    </lineage>
</organism>
<dbReference type="Pfam" id="PF00535">
    <property type="entry name" value="Glycos_transf_2"/>
    <property type="match status" value="1"/>
</dbReference>
<dbReference type="RefSeq" id="WP_230475187.1">
    <property type="nucleotide sequence ID" value="NZ_CP072842.1"/>
</dbReference>
<sequence>MSELNQYPLVSINIPVFKCEDFIIRCLESVKNQTYKNYEIILVNDCTPDGSIALIEEFINSNTDISIRLIHHKINSGLSVVRNTGIDHSKGEYIYFLDSDDNITEDCIEHLINNAINSNADLIIGQNRWINTFDNSVKDFGFPTMSKNDHLIGNDVIFKAYCKGEFPVSSWNKLIRLDFIKSNKIYFVPGLYAQDELWFFHLMEKINSVSIDRAITYNYYLHSNSVIFNRTKKNSENHQTILELVTKSYNHTNNIERRKLIRGWIINFKTLIIQMQWKILKDENYFKINYNRMKKAPSLTLLDYLSPYFTLHQKKENFLLNLPTNLGFKVFKKRYEG</sequence>
<dbReference type="GO" id="GO:0016757">
    <property type="term" value="F:glycosyltransferase activity"/>
    <property type="evidence" value="ECO:0007669"/>
    <property type="project" value="UniProtKB-KW"/>
</dbReference>
<accession>A0ABX7X9K1</accession>
<evidence type="ECO:0000256" key="2">
    <source>
        <dbReference type="ARBA" id="ARBA00022679"/>
    </source>
</evidence>
<gene>
    <name evidence="4" type="ORF">J9309_06975</name>
</gene>